<feature type="transmembrane region" description="Helical" evidence="1">
    <location>
        <begin position="23"/>
        <end position="43"/>
    </location>
</feature>
<dbReference type="Proteomes" id="UP000070544">
    <property type="component" value="Unassembled WGS sequence"/>
</dbReference>
<name>A0A138ZXP3_GONPJ</name>
<organism evidence="2 3">
    <name type="scientific">Gonapodya prolifera (strain JEL478)</name>
    <name type="common">Monoblepharis prolifera</name>
    <dbReference type="NCBI Taxonomy" id="1344416"/>
    <lineage>
        <taxon>Eukaryota</taxon>
        <taxon>Fungi</taxon>
        <taxon>Fungi incertae sedis</taxon>
        <taxon>Chytridiomycota</taxon>
        <taxon>Chytridiomycota incertae sedis</taxon>
        <taxon>Monoblepharidomycetes</taxon>
        <taxon>Monoblepharidales</taxon>
        <taxon>Gonapodyaceae</taxon>
        <taxon>Gonapodya</taxon>
    </lineage>
</organism>
<gene>
    <name evidence="2" type="ORF">M427DRAFT_64373</name>
</gene>
<reference evidence="2 3" key="1">
    <citation type="journal article" date="2015" name="Genome Biol. Evol.">
        <title>Phylogenomic analyses indicate that early fungi evolved digesting cell walls of algal ancestors of land plants.</title>
        <authorList>
            <person name="Chang Y."/>
            <person name="Wang S."/>
            <person name="Sekimoto S."/>
            <person name="Aerts A.L."/>
            <person name="Choi C."/>
            <person name="Clum A."/>
            <person name="LaButti K.M."/>
            <person name="Lindquist E.A."/>
            <person name="Yee Ngan C."/>
            <person name="Ohm R.A."/>
            <person name="Salamov A.A."/>
            <person name="Grigoriev I.V."/>
            <person name="Spatafora J.W."/>
            <person name="Berbee M.L."/>
        </authorList>
    </citation>
    <scope>NUCLEOTIDE SEQUENCE [LARGE SCALE GENOMIC DNA]</scope>
    <source>
        <strain evidence="2 3">JEL478</strain>
    </source>
</reference>
<accession>A0A138ZXP3</accession>
<keyword evidence="3" id="KW-1185">Reference proteome</keyword>
<keyword evidence="1" id="KW-1133">Transmembrane helix</keyword>
<evidence type="ECO:0000313" key="3">
    <source>
        <dbReference type="Proteomes" id="UP000070544"/>
    </source>
</evidence>
<keyword evidence="1" id="KW-0812">Transmembrane</keyword>
<protein>
    <submittedName>
        <fullName evidence="2">Uncharacterized protein</fullName>
    </submittedName>
</protein>
<evidence type="ECO:0000313" key="2">
    <source>
        <dbReference type="EMBL" id="KXS09267.1"/>
    </source>
</evidence>
<proteinExistence type="predicted"/>
<keyword evidence="1" id="KW-0472">Membrane</keyword>
<dbReference type="AlphaFoldDB" id="A0A138ZXP3"/>
<dbReference type="EMBL" id="KQ965873">
    <property type="protein sequence ID" value="KXS09267.1"/>
    <property type="molecule type" value="Genomic_DNA"/>
</dbReference>
<evidence type="ECO:0000256" key="1">
    <source>
        <dbReference type="SAM" id="Phobius"/>
    </source>
</evidence>
<sequence length="156" mass="17069">MELANACTKLIERLLSEVPTFPMAGNAVLYAIFHIGVIHLLCVKQALRIAPISKGNDFSKAGTRERGVLLSEILDHVGTTTWTSDSNLNAVVLDSLTKADIHGRVLKIHSTETKSGEGIWNLWEAMLSDAVPVVGVLGSFELTERIVEVNPEEYQD</sequence>